<organism evidence="5 6">
    <name type="scientific">Mogibacterium kristiansenii</name>
    <dbReference type="NCBI Taxonomy" id="2606708"/>
    <lineage>
        <taxon>Bacteria</taxon>
        <taxon>Bacillati</taxon>
        <taxon>Bacillota</taxon>
        <taxon>Clostridia</taxon>
        <taxon>Peptostreptococcales</taxon>
        <taxon>Anaerovoracaceae</taxon>
        <taxon>Mogibacterium</taxon>
    </lineage>
</organism>
<evidence type="ECO:0000259" key="4">
    <source>
        <dbReference type="Pfam" id="PF01420"/>
    </source>
</evidence>
<dbReference type="PANTHER" id="PTHR30408:SF12">
    <property type="entry name" value="TYPE I RESTRICTION ENZYME MJAVIII SPECIFICITY SUBUNIT"/>
    <property type="match status" value="1"/>
</dbReference>
<dbReference type="AlphaFoldDB" id="A0A6N7X7D2"/>
<gene>
    <name evidence="5" type="ORF">FYJ65_03975</name>
</gene>
<dbReference type="Pfam" id="PF01420">
    <property type="entry name" value="Methylase_S"/>
    <property type="match status" value="2"/>
</dbReference>
<comment type="similarity">
    <text evidence="1">Belongs to the type-I restriction system S methylase family.</text>
</comment>
<evidence type="ECO:0000313" key="6">
    <source>
        <dbReference type="Proteomes" id="UP000469424"/>
    </source>
</evidence>
<dbReference type="SUPFAM" id="SSF116734">
    <property type="entry name" value="DNA methylase specificity domain"/>
    <property type="match status" value="2"/>
</dbReference>
<name>A0A6N7X7D2_9FIRM</name>
<keyword evidence="3" id="KW-0238">DNA-binding</keyword>
<accession>A0A6N7X7D2</accession>
<feature type="domain" description="Type I restriction modification DNA specificity" evidence="4">
    <location>
        <begin position="7"/>
        <end position="179"/>
    </location>
</feature>
<dbReference type="GO" id="GO:0003677">
    <property type="term" value="F:DNA binding"/>
    <property type="evidence" value="ECO:0007669"/>
    <property type="project" value="UniProtKB-KW"/>
</dbReference>
<evidence type="ECO:0000256" key="3">
    <source>
        <dbReference type="ARBA" id="ARBA00023125"/>
    </source>
</evidence>
<dbReference type="RefSeq" id="WP_154554070.1">
    <property type="nucleotide sequence ID" value="NZ_VUNA01000006.1"/>
</dbReference>
<evidence type="ECO:0000256" key="2">
    <source>
        <dbReference type="ARBA" id="ARBA00022747"/>
    </source>
</evidence>
<dbReference type="InterPro" id="IPR052021">
    <property type="entry name" value="Type-I_RS_S_subunit"/>
</dbReference>
<comment type="caution">
    <text evidence="5">The sequence shown here is derived from an EMBL/GenBank/DDBJ whole genome shotgun (WGS) entry which is preliminary data.</text>
</comment>
<keyword evidence="2" id="KW-0680">Restriction system</keyword>
<proteinExistence type="inferred from homology"/>
<sequence>MTKLKDITGKALSGEWGTDDETGVGIPVLRTTNFTNEGIVNYENVVTRIITKKDISEKYLQSGDIIIEKSGGSDKQPVGRVIYFDGPENTYLFNNFTGLLRVRDKNEWFPRYVFYSLFANYKKGGTRPFENKTTGLHNLKTDDYVSRYEITEIPLNKQVAICAQLDQILKVINLRRKEISNLDDLIKARFVEMFGDNQEVHKLSDIAAITGGLTKNSRRDKLELRKPYLRVANVFFASIDTTEILDIGLTKEEYEKTLLRNGDLLFVEGNGSPDQIGRVAIWNGEIEDCVHQNHLIKARFDLKRMNPVFAMYYFISERGRNQIKKRAVSTSGLYTLSVSKIADFEIPNPPMELQQQFAAFVAAIDKSKATVQKALDETQLLFDSLMQQYFG</sequence>
<keyword evidence="6" id="KW-1185">Reference proteome</keyword>
<dbReference type="InterPro" id="IPR044946">
    <property type="entry name" value="Restrct_endonuc_typeI_TRD_sf"/>
</dbReference>
<protein>
    <recommendedName>
        <fullName evidence="4">Type I restriction modification DNA specificity domain-containing protein</fullName>
    </recommendedName>
</protein>
<dbReference type="GO" id="GO:0009307">
    <property type="term" value="P:DNA restriction-modification system"/>
    <property type="evidence" value="ECO:0007669"/>
    <property type="project" value="UniProtKB-KW"/>
</dbReference>
<reference evidence="5 6" key="1">
    <citation type="submission" date="2019-08" db="EMBL/GenBank/DDBJ databases">
        <title>In-depth cultivation of the pig gut microbiome towards novel bacterial diversity and tailored functional studies.</title>
        <authorList>
            <person name="Wylensek D."/>
            <person name="Hitch T.C.A."/>
            <person name="Clavel T."/>
        </authorList>
    </citation>
    <scope>NUCLEOTIDE SEQUENCE [LARGE SCALE GENOMIC DNA]</scope>
    <source>
        <strain evidence="5 6">WCA-MUC-591-APC-4B</strain>
    </source>
</reference>
<feature type="domain" description="Type I restriction modification DNA specificity" evidence="4">
    <location>
        <begin position="198"/>
        <end position="370"/>
    </location>
</feature>
<dbReference type="CDD" id="cd17253">
    <property type="entry name" value="RMtype1_S_Eco933I-TRD2-CR2_like"/>
    <property type="match status" value="1"/>
</dbReference>
<dbReference type="InterPro" id="IPR000055">
    <property type="entry name" value="Restrct_endonuc_typeI_TRD"/>
</dbReference>
<dbReference type="EMBL" id="VUNA01000006">
    <property type="protein sequence ID" value="MST70503.1"/>
    <property type="molecule type" value="Genomic_DNA"/>
</dbReference>
<dbReference type="Gene3D" id="3.90.220.20">
    <property type="entry name" value="DNA methylase specificity domains"/>
    <property type="match status" value="2"/>
</dbReference>
<dbReference type="Proteomes" id="UP000469424">
    <property type="component" value="Unassembled WGS sequence"/>
</dbReference>
<dbReference type="PANTHER" id="PTHR30408">
    <property type="entry name" value="TYPE-1 RESTRICTION ENZYME ECOKI SPECIFICITY PROTEIN"/>
    <property type="match status" value="1"/>
</dbReference>
<evidence type="ECO:0000313" key="5">
    <source>
        <dbReference type="EMBL" id="MST70503.1"/>
    </source>
</evidence>
<evidence type="ECO:0000256" key="1">
    <source>
        <dbReference type="ARBA" id="ARBA00010923"/>
    </source>
</evidence>